<accession>A0AA94JR81</accession>
<sequence length="108" mass="13656">MDVNQYELYEYARLRIKQKKRLYIHFVIWFTVSLFLLFISYILNTFSNPNKVFWIIVIWTFFLVLHFIRVFITERFMNKKWEREQIEKLVFKQQRKLEQLQKEIQKNA</sequence>
<proteinExistence type="predicted"/>
<dbReference type="Pfam" id="PF13239">
    <property type="entry name" value="2TM"/>
    <property type="match status" value="1"/>
</dbReference>
<name>A0AA94JR81_9FLAO</name>
<organism evidence="3">
    <name type="scientific">Flavobacterium columnare</name>
    <dbReference type="NCBI Taxonomy" id="996"/>
    <lineage>
        <taxon>Bacteria</taxon>
        <taxon>Pseudomonadati</taxon>
        <taxon>Bacteroidota</taxon>
        <taxon>Flavobacteriia</taxon>
        <taxon>Flavobacteriales</taxon>
        <taxon>Flavobacteriaceae</taxon>
        <taxon>Flavobacterium</taxon>
    </lineage>
</organism>
<feature type="transmembrane region" description="Helical" evidence="1">
    <location>
        <begin position="22"/>
        <end position="46"/>
    </location>
</feature>
<protein>
    <recommendedName>
        <fullName evidence="2">2TM domain-containing protein</fullName>
    </recommendedName>
</protein>
<gene>
    <name evidence="3" type="ORF">EJB19_10155</name>
</gene>
<dbReference type="EMBL" id="RWGX01000004">
    <property type="protein sequence ID" value="RVU88509.1"/>
    <property type="molecule type" value="Genomic_DNA"/>
</dbReference>
<keyword evidence="1" id="KW-1133">Transmembrane helix</keyword>
<feature type="domain" description="2TM" evidence="2">
    <location>
        <begin position="11"/>
        <end position="90"/>
    </location>
</feature>
<evidence type="ECO:0000259" key="2">
    <source>
        <dbReference type="Pfam" id="PF13239"/>
    </source>
</evidence>
<dbReference type="AlphaFoldDB" id="A0AA94JR81"/>
<reference evidence="3" key="1">
    <citation type="submission" date="2018-12" db="EMBL/GenBank/DDBJ databases">
        <title>Draft genome sequence of Flaovobacterium columnare BGFS27 isolated from channel catfish in Alabama.</title>
        <authorList>
            <person name="Cai W."/>
            <person name="Arias C."/>
        </authorList>
    </citation>
    <scope>NUCLEOTIDE SEQUENCE [LARGE SCALE GENOMIC DNA]</scope>
    <source>
        <strain evidence="3">BGFS27</strain>
    </source>
</reference>
<keyword evidence="1" id="KW-0812">Transmembrane</keyword>
<feature type="transmembrane region" description="Helical" evidence="1">
    <location>
        <begin position="52"/>
        <end position="72"/>
    </location>
</feature>
<keyword evidence="1" id="KW-0472">Membrane</keyword>
<dbReference type="InterPro" id="IPR025698">
    <property type="entry name" value="2TM_dom"/>
</dbReference>
<comment type="caution">
    <text evidence="3">The sequence shown here is derived from an EMBL/GenBank/DDBJ whole genome shotgun (WGS) entry which is preliminary data.</text>
</comment>
<evidence type="ECO:0000256" key="1">
    <source>
        <dbReference type="SAM" id="Phobius"/>
    </source>
</evidence>
<evidence type="ECO:0000313" key="3">
    <source>
        <dbReference type="EMBL" id="RVU88509.1"/>
    </source>
</evidence>
<dbReference type="RefSeq" id="WP_063743662.1">
    <property type="nucleotide sequence ID" value="NZ_MTDB01000005.1"/>
</dbReference>